<feature type="region of interest" description="Disordered" evidence="1">
    <location>
        <begin position="589"/>
        <end position="610"/>
    </location>
</feature>
<evidence type="ECO:0000313" key="3">
    <source>
        <dbReference type="RefSeq" id="XP_030987746.1"/>
    </source>
</evidence>
<dbReference type="RefSeq" id="XP_030987746.1">
    <property type="nucleotide sequence ID" value="XM_031121131.1"/>
</dbReference>
<reference evidence="3" key="1">
    <citation type="journal article" date="2019" name="Mol. Biol. Evol.">
        <title>Blast fungal genomes show frequent chromosomal changes, gene gains and losses, and effector gene turnover.</title>
        <authorList>
            <person name="Gomez Luciano L.B."/>
            <person name="Jason Tsai I."/>
            <person name="Chuma I."/>
            <person name="Tosa Y."/>
            <person name="Chen Y.H."/>
            <person name="Li J.Y."/>
            <person name="Li M.Y."/>
            <person name="Jade Lu M.Y."/>
            <person name="Nakayashiki H."/>
            <person name="Li W.H."/>
        </authorList>
    </citation>
    <scope>NUCLEOTIDE SEQUENCE</scope>
    <source>
        <strain evidence="3">NI907</strain>
    </source>
</reference>
<keyword evidence="2" id="KW-1185">Reference proteome</keyword>
<gene>
    <name evidence="3" type="ORF">PgNI_01054</name>
</gene>
<protein>
    <submittedName>
        <fullName evidence="3">Uncharacterized protein</fullName>
    </submittedName>
</protein>
<evidence type="ECO:0000256" key="1">
    <source>
        <dbReference type="SAM" id="MobiDB-lite"/>
    </source>
</evidence>
<sequence>MASDIVSALTFIIQFGVEVKDRLDSLNQAADELKLLNVTLVSLLKAFENPTNKINTEGTEFLVMLEILDSIKDSCKKCANALDKNRAGATDATKTELYGKKFFKRLWTLYRIPDILTEIQHKAAQLQQISMAVVVASTLVVSDVRTPQGQISGKEIVESAHIVKETTLHYLSTDLASIDQMMGNLMKECTNLRQQLQEATLLPDISAIQIYQAQNPEAASFWKDRFQNDELNVSAFRYEASTLKKLCYSQYLRILLTYAYLTDAIRFLGTFQASFVLKKIPTGVCEARNMELARQEGSWYRIDQNGTRRLSTIRPLWLPPLRSALDPLYKGYVKPRDYFSLLQDSTLSDTLRKLTLESAGYGMLVECERASGDLALPSAIESPSDHVGWISAQIVAVPAPDELGIITEREVMKSNGEELFAYFNDASPDVHVYVRYLQTGQIERKSLSKQVRPIGGITIGATLSVRYALESGGHAWSCDLPITEFKACYGGQYIITAGVGSNAIVFSTRPLKNSFDSMLRHEDNSSSSVIPELDCTLLGPSKVFTDPPKAGEKVQIEHNGRWYDSRVTVVDGDEIEYIDWDCLSEQVSTNSTEAQDGSEGDKNDSNSFGFTEEQLTQLGKGTRRLWRPWRRNLRTYDVRPYRCFHIGDSVEAPVMYPDFRFHYHVPDDSQLYFPARIVDVQGDQYVVEFSPALSVHEWWPGRIPKGEQVETVPGSGVKVENPFDFNRVTLGMDQVRPLSVGPRPALGVQSVKPSWWSSFQGVQICSLEDLLERSLWNNNSDSQQTGGIL</sequence>
<dbReference type="AlphaFoldDB" id="A0A6P8BKV4"/>
<name>A0A6P8BKV4_PYRGI</name>
<dbReference type="KEGG" id="pgri:PgNI_01054"/>
<organism evidence="2 3">
    <name type="scientific">Pyricularia grisea</name>
    <name type="common">Crabgrass-specific blast fungus</name>
    <name type="synonym">Magnaporthe grisea</name>
    <dbReference type="NCBI Taxonomy" id="148305"/>
    <lineage>
        <taxon>Eukaryota</taxon>
        <taxon>Fungi</taxon>
        <taxon>Dikarya</taxon>
        <taxon>Ascomycota</taxon>
        <taxon>Pezizomycotina</taxon>
        <taxon>Sordariomycetes</taxon>
        <taxon>Sordariomycetidae</taxon>
        <taxon>Magnaporthales</taxon>
        <taxon>Pyriculariaceae</taxon>
        <taxon>Pyricularia</taxon>
    </lineage>
</organism>
<evidence type="ECO:0000313" key="2">
    <source>
        <dbReference type="Proteomes" id="UP000515153"/>
    </source>
</evidence>
<dbReference type="Proteomes" id="UP000515153">
    <property type="component" value="Unplaced"/>
</dbReference>
<proteinExistence type="predicted"/>
<reference evidence="3" key="3">
    <citation type="submission" date="2025-08" db="UniProtKB">
        <authorList>
            <consortium name="RefSeq"/>
        </authorList>
    </citation>
    <scope>IDENTIFICATION</scope>
    <source>
        <strain evidence="3">NI907</strain>
    </source>
</reference>
<dbReference type="GeneID" id="41956045"/>
<reference evidence="3" key="2">
    <citation type="submission" date="2019-10" db="EMBL/GenBank/DDBJ databases">
        <authorList>
            <consortium name="NCBI Genome Project"/>
        </authorList>
    </citation>
    <scope>NUCLEOTIDE SEQUENCE</scope>
    <source>
        <strain evidence="3">NI907</strain>
    </source>
</reference>
<accession>A0A6P8BKV4</accession>